<dbReference type="PANTHER" id="PTHR47019">
    <property type="entry name" value="LIPID II FLIPPASE MURJ"/>
    <property type="match status" value="1"/>
</dbReference>
<dbReference type="GO" id="GO:0034204">
    <property type="term" value="P:lipid translocation"/>
    <property type="evidence" value="ECO:0007669"/>
    <property type="project" value="TreeGrafter"/>
</dbReference>
<keyword evidence="5" id="KW-0573">Peptidoglycan synthesis</keyword>
<evidence type="ECO:0000313" key="11">
    <source>
        <dbReference type="EMBL" id="QIB33856.1"/>
    </source>
</evidence>
<feature type="transmembrane region" description="Helical" evidence="10">
    <location>
        <begin position="477"/>
        <end position="506"/>
    </location>
</feature>
<feature type="transmembrane region" description="Helical" evidence="10">
    <location>
        <begin position="449"/>
        <end position="471"/>
    </location>
</feature>
<feature type="transmembrane region" description="Helical" evidence="10">
    <location>
        <begin position="223"/>
        <end position="242"/>
    </location>
</feature>
<accession>A0A6P1YME6</accession>
<evidence type="ECO:0000256" key="6">
    <source>
        <dbReference type="ARBA" id="ARBA00022989"/>
    </source>
</evidence>
<keyword evidence="2" id="KW-1003">Cell membrane</keyword>
<dbReference type="InterPro" id="IPR004268">
    <property type="entry name" value="MurJ"/>
</dbReference>
<dbReference type="Proteomes" id="UP000464751">
    <property type="component" value="Chromosome"/>
</dbReference>
<dbReference type="InterPro" id="IPR051050">
    <property type="entry name" value="Lipid_II_flippase_MurJ/MviN"/>
</dbReference>
<feature type="transmembrane region" description="Helical" evidence="10">
    <location>
        <begin position="247"/>
        <end position="267"/>
    </location>
</feature>
<dbReference type="PANTHER" id="PTHR47019:SF1">
    <property type="entry name" value="LIPID II FLIPPASE MURJ"/>
    <property type="match status" value="1"/>
</dbReference>
<proteinExistence type="inferred from homology"/>
<evidence type="ECO:0000256" key="10">
    <source>
        <dbReference type="SAM" id="Phobius"/>
    </source>
</evidence>
<reference evidence="11 12" key="1">
    <citation type="submission" date="2020-02" db="EMBL/GenBank/DDBJ databases">
        <authorList>
            <person name="Li G."/>
        </authorList>
    </citation>
    <scope>NUCLEOTIDE SEQUENCE [LARGE SCALE GENOMIC DNA]</scope>
    <source>
        <strain evidence="11 12">DSM 102029</strain>
    </source>
</reference>
<feature type="transmembrane region" description="Helical" evidence="10">
    <location>
        <begin position="406"/>
        <end position="428"/>
    </location>
</feature>
<evidence type="ECO:0000256" key="4">
    <source>
        <dbReference type="ARBA" id="ARBA00022960"/>
    </source>
</evidence>
<evidence type="ECO:0000256" key="2">
    <source>
        <dbReference type="ARBA" id="ARBA00022475"/>
    </source>
</evidence>
<keyword evidence="7 10" id="KW-0472">Membrane</keyword>
<evidence type="ECO:0000256" key="3">
    <source>
        <dbReference type="ARBA" id="ARBA00022692"/>
    </source>
</evidence>
<comment type="subcellular location">
    <subcellularLocation>
        <location evidence="1">Cell membrane</location>
        <topology evidence="1">Multi-pass membrane protein</topology>
    </subcellularLocation>
</comment>
<keyword evidence="12" id="KW-1185">Reference proteome</keyword>
<evidence type="ECO:0000256" key="7">
    <source>
        <dbReference type="ARBA" id="ARBA00023136"/>
    </source>
</evidence>
<comment type="function">
    <text evidence="8">Involved in peptidoglycan biosynthesis. Transports lipid-linked peptidoglycan precursors from the inner to the outer leaflet of the cytoplasmic membrane.</text>
</comment>
<evidence type="ECO:0000313" key="12">
    <source>
        <dbReference type="Proteomes" id="UP000464751"/>
    </source>
</evidence>
<dbReference type="GO" id="GO:0008360">
    <property type="term" value="P:regulation of cell shape"/>
    <property type="evidence" value="ECO:0007669"/>
    <property type="project" value="UniProtKB-KW"/>
</dbReference>
<protein>
    <submittedName>
        <fullName evidence="11">Virulence factor MviN</fullName>
    </submittedName>
</protein>
<sequence>MALLRRASTVALITLGSRGLGFVRDAMVAALFGTGMVADASVAGLALPQLARRLLGEGALNAAILPALAREEEDGRARLAGAALLLFALAALAVSAALFVFMTPVVGVLAPGFDMEGPRGTGAVMVARFAIACVPLALVAGVLGAVTNAGGRYAAPAFGPVAGNLAVIALIIALMMAGGRGMAMDTALLWLAGAALAGALTQFALVALAVPAGALAVPRSDDLARALPMLGAALPSLFASALPQLRFLVAAAAASALTGGVAALFYATRLVELPLGLVGASAGAVLLPALAQNPAGKGARGGTQVGAHGVEAALALSLPAALGLAVLAEPIVAVLFQRGAFDAEATRLTATAMALIALTLPLQASEKVLAAIAFTQGLSRLVTRFGLLALGIGAVVGFSATPMLGIAGPALGVLASSLASLCGLALALGRRRLIVLDRPAWRRLRGLGGAALAMAGAIALARLALAGPLAGGGVRGAGALAVLVAGGVVVYGVAARLFGGIAFATLRAAFARR</sequence>
<keyword evidence="6 10" id="KW-1133">Transmembrane helix</keyword>
<dbReference type="PRINTS" id="PR01806">
    <property type="entry name" value="VIRFACTRMVIN"/>
</dbReference>
<feature type="transmembrane region" description="Helical" evidence="10">
    <location>
        <begin position="312"/>
        <end position="336"/>
    </location>
</feature>
<feature type="transmembrane region" description="Helical" evidence="10">
    <location>
        <begin position="273"/>
        <end position="291"/>
    </location>
</feature>
<dbReference type="EMBL" id="CP048630">
    <property type="protein sequence ID" value="QIB33856.1"/>
    <property type="molecule type" value="Genomic_DNA"/>
</dbReference>
<organism evidence="11 12">
    <name type="scientific">Ancylobacter pratisalsi</name>
    <dbReference type="NCBI Taxonomy" id="1745854"/>
    <lineage>
        <taxon>Bacteria</taxon>
        <taxon>Pseudomonadati</taxon>
        <taxon>Pseudomonadota</taxon>
        <taxon>Alphaproteobacteria</taxon>
        <taxon>Hyphomicrobiales</taxon>
        <taxon>Xanthobacteraceae</taxon>
        <taxon>Ancylobacter</taxon>
    </lineage>
</organism>
<feature type="transmembrane region" description="Helical" evidence="10">
    <location>
        <begin position="381"/>
        <end position="400"/>
    </location>
</feature>
<feature type="transmembrane region" description="Helical" evidence="10">
    <location>
        <begin position="122"/>
        <end position="147"/>
    </location>
</feature>
<feature type="transmembrane region" description="Helical" evidence="10">
    <location>
        <begin position="188"/>
        <end position="217"/>
    </location>
</feature>
<dbReference type="KEGG" id="apra:G3A50_09155"/>
<dbReference type="GO" id="GO:0005886">
    <property type="term" value="C:plasma membrane"/>
    <property type="evidence" value="ECO:0007669"/>
    <property type="project" value="UniProtKB-SubCell"/>
</dbReference>
<evidence type="ECO:0000256" key="5">
    <source>
        <dbReference type="ARBA" id="ARBA00022984"/>
    </source>
</evidence>
<keyword evidence="4" id="KW-0133">Cell shape</keyword>
<evidence type="ECO:0000256" key="1">
    <source>
        <dbReference type="ARBA" id="ARBA00004651"/>
    </source>
</evidence>
<dbReference type="Pfam" id="PF03023">
    <property type="entry name" value="MurJ"/>
    <property type="match status" value="1"/>
</dbReference>
<gene>
    <name evidence="11" type="ORF">G3A50_09155</name>
</gene>
<keyword evidence="3 10" id="KW-0812">Transmembrane</keyword>
<name>A0A6P1YME6_9HYPH</name>
<feature type="transmembrane region" description="Helical" evidence="10">
    <location>
        <begin position="153"/>
        <end position="176"/>
    </location>
</feature>
<evidence type="ECO:0000256" key="8">
    <source>
        <dbReference type="ARBA" id="ARBA00060041"/>
    </source>
</evidence>
<dbReference type="GO" id="GO:0015648">
    <property type="term" value="F:lipid-linked peptidoglycan transporter activity"/>
    <property type="evidence" value="ECO:0007669"/>
    <property type="project" value="TreeGrafter"/>
</dbReference>
<dbReference type="AlphaFoldDB" id="A0A6P1YME6"/>
<dbReference type="GO" id="GO:0009252">
    <property type="term" value="P:peptidoglycan biosynthetic process"/>
    <property type="evidence" value="ECO:0007669"/>
    <property type="project" value="UniProtKB-KW"/>
</dbReference>
<feature type="transmembrane region" description="Helical" evidence="10">
    <location>
        <begin position="82"/>
        <end position="110"/>
    </location>
</feature>
<evidence type="ECO:0000256" key="9">
    <source>
        <dbReference type="ARBA" id="ARBA00061532"/>
    </source>
</evidence>
<dbReference type="RefSeq" id="WP_163074951.1">
    <property type="nucleotide sequence ID" value="NZ_CP048630.1"/>
</dbReference>
<comment type="similarity">
    <text evidence="9">Belongs to the MurJ/MviN family.</text>
</comment>